<dbReference type="InterPro" id="IPR043144">
    <property type="entry name" value="Mal/L-sulf/L-lact_DH-like_ah"/>
</dbReference>
<comment type="caution">
    <text evidence="3">The sequence shown here is derived from an EMBL/GenBank/DDBJ whole genome shotgun (WGS) entry which is preliminary data.</text>
</comment>
<proteinExistence type="inferred from homology"/>
<reference evidence="3 4" key="1">
    <citation type="submission" date="2018-09" db="EMBL/GenBank/DDBJ databases">
        <title>Draft genome of Simplicispira sp. NY-02.</title>
        <authorList>
            <person name="Im W.T."/>
        </authorList>
    </citation>
    <scope>NUCLEOTIDE SEQUENCE [LARGE SCALE GENOMIC DNA]</scope>
    <source>
        <strain evidence="3 4">NY-02</strain>
    </source>
</reference>
<dbReference type="GO" id="GO:0016491">
    <property type="term" value="F:oxidoreductase activity"/>
    <property type="evidence" value="ECO:0007669"/>
    <property type="project" value="UniProtKB-KW"/>
</dbReference>
<dbReference type="AlphaFoldDB" id="A0A398C7B0"/>
<gene>
    <name evidence="3" type="ORF">D3F03_00010</name>
</gene>
<dbReference type="Gene3D" id="1.10.1530.10">
    <property type="match status" value="1"/>
</dbReference>
<evidence type="ECO:0000313" key="3">
    <source>
        <dbReference type="EMBL" id="RID98892.1"/>
    </source>
</evidence>
<evidence type="ECO:0000256" key="1">
    <source>
        <dbReference type="ARBA" id="ARBA00006056"/>
    </source>
</evidence>
<dbReference type="InterPro" id="IPR043143">
    <property type="entry name" value="Mal/L-sulf/L-lact_DH-like_NADP"/>
</dbReference>
<dbReference type="Pfam" id="PF02615">
    <property type="entry name" value="Ldh_2"/>
    <property type="match status" value="1"/>
</dbReference>
<dbReference type="EMBL" id="QXJC01000001">
    <property type="protein sequence ID" value="RID98892.1"/>
    <property type="molecule type" value="Genomic_DNA"/>
</dbReference>
<evidence type="ECO:0000256" key="2">
    <source>
        <dbReference type="ARBA" id="ARBA00023002"/>
    </source>
</evidence>
<dbReference type="InterPro" id="IPR003767">
    <property type="entry name" value="Malate/L-lactate_DH-like"/>
</dbReference>
<dbReference type="RefSeq" id="WP_119107344.1">
    <property type="nucleotide sequence ID" value="NZ_QXJC01000001.1"/>
</dbReference>
<dbReference type="Proteomes" id="UP000266302">
    <property type="component" value="Unassembled WGS sequence"/>
</dbReference>
<dbReference type="InterPro" id="IPR036111">
    <property type="entry name" value="Mal/L-sulfo/L-lacto_DH-like_sf"/>
</dbReference>
<sequence length="353" mass="36999">MTSASADFPAMVQVPEAELTSIVQRALARMGLSDAHVQAIAKVIVAGQRDACQSHGVYRLITCADAVRAGKVRLDAEPTVRATGSPIVQVDAQFGFSPLAFERGLPALVEATRRHGLGALVIRHCFHFSALWPEIEAITAHGLAALALTPSHAWVAPAGGSQPLFGTNPIAFGWPRPGPNPYVFDFATSAIARGDLELHRRAGQPLPEGCGVDADGEPSTDPVAVARGAMLAFGGHKGSALSTMVELMAGALIGDWTSRESLTFDDGAGVAPCHGELVLAFDPAAFADGDQATQTARAEQLLDSITAQGARLPSQRRFAAREASARQGIAVPVELWHDIMALADLPSDQGTPR</sequence>
<name>A0A398C7B0_9BURK</name>
<keyword evidence="2" id="KW-0560">Oxidoreductase</keyword>
<keyword evidence="4" id="KW-1185">Reference proteome</keyword>
<dbReference type="OrthoDB" id="924592at2"/>
<evidence type="ECO:0000313" key="4">
    <source>
        <dbReference type="Proteomes" id="UP000266302"/>
    </source>
</evidence>
<dbReference type="SUPFAM" id="SSF89733">
    <property type="entry name" value="L-sulfolactate dehydrogenase-like"/>
    <property type="match status" value="1"/>
</dbReference>
<protein>
    <submittedName>
        <fullName evidence="3">Ldh family oxidoreductase</fullName>
    </submittedName>
</protein>
<organism evidence="3 4">
    <name type="scientific">Simplicispira hankyongi</name>
    <dbReference type="NCBI Taxonomy" id="2315688"/>
    <lineage>
        <taxon>Bacteria</taxon>
        <taxon>Pseudomonadati</taxon>
        <taxon>Pseudomonadota</taxon>
        <taxon>Betaproteobacteria</taxon>
        <taxon>Burkholderiales</taxon>
        <taxon>Comamonadaceae</taxon>
        <taxon>Simplicispira</taxon>
    </lineage>
</organism>
<accession>A0A398C7B0</accession>
<comment type="similarity">
    <text evidence="1">Belongs to the LDH2/MDH2 oxidoreductase family.</text>
</comment>
<dbReference type="Gene3D" id="3.30.1370.60">
    <property type="entry name" value="Hypothetical oxidoreductase yiak, domain 2"/>
    <property type="match status" value="1"/>
</dbReference>
<dbReference type="PANTHER" id="PTHR11091">
    <property type="entry name" value="OXIDOREDUCTASE-RELATED"/>
    <property type="match status" value="1"/>
</dbReference>
<dbReference type="PANTHER" id="PTHR11091:SF0">
    <property type="entry name" value="MALATE DEHYDROGENASE"/>
    <property type="match status" value="1"/>
</dbReference>